<dbReference type="Gene3D" id="1.10.1740.10">
    <property type="match status" value="1"/>
</dbReference>
<dbReference type="InterPro" id="IPR039425">
    <property type="entry name" value="RNA_pol_sigma-70-like"/>
</dbReference>
<dbReference type="SUPFAM" id="SSF88659">
    <property type="entry name" value="Sigma3 and sigma4 domains of RNA polymerase sigma factors"/>
    <property type="match status" value="1"/>
</dbReference>
<dbReference type="PANTHER" id="PTHR43133:SF46">
    <property type="entry name" value="RNA POLYMERASE SIGMA-70 FACTOR ECF SUBFAMILY"/>
    <property type="match status" value="1"/>
</dbReference>
<organism evidence="7 8">
    <name type="scientific">Pararcticibacter amylolyticus</name>
    <dbReference type="NCBI Taxonomy" id="2173175"/>
    <lineage>
        <taxon>Bacteria</taxon>
        <taxon>Pseudomonadati</taxon>
        <taxon>Bacteroidota</taxon>
        <taxon>Sphingobacteriia</taxon>
        <taxon>Sphingobacteriales</taxon>
        <taxon>Sphingobacteriaceae</taxon>
        <taxon>Pararcticibacter</taxon>
    </lineage>
</organism>
<dbReference type="InterPro" id="IPR014327">
    <property type="entry name" value="RNA_pol_sigma70_bacteroid"/>
</dbReference>
<dbReference type="EMBL" id="QEAS01000015">
    <property type="protein sequence ID" value="PWG79365.1"/>
    <property type="molecule type" value="Genomic_DNA"/>
</dbReference>
<dbReference type="InterPro" id="IPR014284">
    <property type="entry name" value="RNA_pol_sigma-70_dom"/>
</dbReference>
<dbReference type="AlphaFoldDB" id="A0A2U2PD99"/>
<keyword evidence="3" id="KW-0731">Sigma factor</keyword>
<evidence type="ECO:0000256" key="2">
    <source>
        <dbReference type="ARBA" id="ARBA00023015"/>
    </source>
</evidence>
<dbReference type="Proteomes" id="UP000245647">
    <property type="component" value="Unassembled WGS sequence"/>
</dbReference>
<name>A0A2U2PD99_9SPHI</name>
<dbReference type="NCBIfam" id="TIGR02937">
    <property type="entry name" value="sigma70-ECF"/>
    <property type="match status" value="1"/>
</dbReference>
<evidence type="ECO:0000256" key="1">
    <source>
        <dbReference type="ARBA" id="ARBA00010641"/>
    </source>
</evidence>
<dbReference type="RefSeq" id="WP_109417149.1">
    <property type="nucleotide sequence ID" value="NZ_QEAS01000015.1"/>
</dbReference>
<keyword evidence="8" id="KW-1185">Reference proteome</keyword>
<evidence type="ECO:0000259" key="5">
    <source>
        <dbReference type="Pfam" id="PF04542"/>
    </source>
</evidence>
<dbReference type="InterPro" id="IPR013324">
    <property type="entry name" value="RNA_pol_sigma_r3/r4-like"/>
</dbReference>
<dbReference type="SUPFAM" id="SSF88946">
    <property type="entry name" value="Sigma2 domain of RNA polymerase sigma factors"/>
    <property type="match status" value="1"/>
</dbReference>
<protein>
    <submittedName>
        <fullName evidence="7">RNA polymerase sigma-70 factor</fullName>
    </submittedName>
</protein>
<dbReference type="GO" id="GO:0016987">
    <property type="term" value="F:sigma factor activity"/>
    <property type="evidence" value="ECO:0007669"/>
    <property type="project" value="UniProtKB-KW"/>
</dbReference>
<feature type="domain" description="RNA polymerase sigma-70 region 2" evidence="5">
    <location>
        <begin position="28"/>
        <end position="94"/>
    </location>
</feature>
<dbReference type="Pfam" id="PF08281">
    <property type="entry name" value="Sigma70_r4_2"/>
    <property type="match status" value="1"/>
</dbReference>
<dbReference type="NCBIfam" id="TIGR02985">
    <property type="entry name" value="Sig70_bacteroi1"/>
    <property type="match status" value="1"/>
</dbReference>
<proteinExistence type="inferred from homology"/>
<feature type="domain" description="RNA polymerase sigma factor 70 region 4 type 2" evidence="6">
    <location>
        <begin position="124"/>
        <end position="176"/>
    </location>
</feature>
<dbReference type="InterPro" id="IPR036388">
    <property type="entry name" value="WH-like_DNA-bd_sf"/>
</dbReference>
<keyword evidence="2" id="KW-0805">Transcription regulation</keyword>
<evidence type="ECO:0000313" key="8">
    <source>
        <dbReference type="Proteomes" id="UP000245647"/>
    </source>
</evidence>
<gene>
    <name evidence="7" type="ORF">DDR33_17785</name>
</gene>
<evidence type="ECO:0000313" key="7">
    <source>
        <dbReference type="EMBL" id="PWG79365.1"/>
    </source>
</evidence>
<evidence type="ECO:0000256" key="4">
    <source>
        <dbReference type="ARBA" id="ARBA00023163"/>
    </source>
</evidence>
<dbReference type="CDD" id="cd06171">
    <property type="entry name" value="Sigma70_r4"/>
    <property type="match status" value="1"/>
</dbReference>
<dbReference type="GO" id="GO:0003677">
    <property type="term" value="F:DNA binding"/>
    <property type="evidence" value="ECO:0007669"/>
    <property type="project" value="InterPro"/>
</dbReference>
<reference evidence="7 8" key="1">
    <citation type="submission" date="2018-04" db="EMBL/GenBank/DDBJ databases">
        <title>Pedobacter chongqingensis sp. nov., isolated from a rottenly hemp rope.</title>
        <authorList>
            <person name="Cai Y."/>
        </authorList>
    </citation>
    <scope>NUCLEOTIDE SEQUENCE [LARGE SCALE GENOMIC DNA]</scope>
    <source>
        <strain evidence="7 8">FJ4-8</strain>
    </source>
</reference>
<keyword evidence="4" id="KW-0804">Transcription</keyword>
<dbReference type="Pfam" id="PF04542">
    <property type="entry name" value="Sigma70_r2"/>
    <property type="match status" value="1"/>
</dbReference>
<comment type="caution">
    <text evidence="7">The sequence shown here is derived from an EMBL/GenBank/DDBJ whole genome shotgun (WGS) entry which is preliminary data.</text>
</comment>
<dbReference type="InterPro" id="IPR013249">
    <property type="entry name" value="RNA_pol_sigma70_r4_t2"/>
</dbReference>
<dbReference type="InterPro" id="IPR007627">
    <property type="entry name" value="RNA_pol_sigma70_r2"/>
</dbReference>
<dbReference type="Gene3D" id="1.10.10.10">
    <property type="entry name" value="Winged helix-like DNA-binding domain superfamily/Winged helix DNA-binding domain"/>
    <property type="match status" value="1"/>
</dbReference>
<evidence type="ECO:0000259" key="6">
    <source>
        <dbReference type="Pfam" id="PF08281"/>
    </source>
</evidence>
<dbReference type="InterPro" id="IPR013325">
    <property type="entry name" value="RNA_pol_sigma_r2"/>
</dbReference>
<dbReference type="OrthoDB" id="1097528at2"/>
<evidence type="ECO:0000256" key="3">
    <source>
        <dbReference type="ARBA" id="ARBA00023082"/>
    </source>
</evidence>
<accession>A0A2U2PD99</accession>
<sequence length="191" mass="22437">MQDYHGLTDFDLAKLLNKSDEFAFREIYIRYWDRLYVIARKRLRDAIEAEEVVQDIFCNLWRKRESFTLSKGFDHYFSVAVKFEVINRLAKKARHSIFEKEASSTFSETDFSTIESLNLQELKNQLQQSVSLLPEKCRIVFLLKYEKDYTQHQIAQELQISEKTVEAHLSKARKTLRGSFGSALTLLIGLL</sequence>
<comment type="similarity">
    <text evidence="1">Belongs to the sigma-70 factor family. ECF subfamily.</text>
</comment>
<dbReference type="PANTHER" id="PTHR43133">
    <property type="entry name" value="RNA POLYMERASE ECF-TYPE SIGMA FACTO"/>
    <property type="match status" value="1"/>
</dbReference>
<dbReference type="GO" id="GO:0006352">
    <property type="term" value="P:DNA-templated transcription initiation"/>
    <property type="evidence" value="ECO:0007669"/>
    <property type="project" value="InterPro"/>
</dbReference>